<dbReference type="AlphaFoldDB" id="A0A8J5S8H3"/>
<sequence length="110" mass="11928">MLKAIVDLTQVSVGMSMRLIALEARSWLTSFASIPSGYPYRMPPGYGMVAPSPPEALPTTAPFLSTNPISPLTITDSLHGCYINRHLHRHCSVSSITVSVNLIIKLAGYE</sequence>
<dbReference type="Proteomes" id="UP000729402">
    <property type="component" value="Unassembled WGS sequence"/>
</dbReference>
<comment type="caution">
    <text evidence="1">The sequence shown here is derived from an EMBL/GenBank/DDBJ whole genome shotgun (WGS) entry which is preliminary data.</text>
</comment>
<accession>A0A8J5S8H3</accession>
<reference evidence="1" key="2">
    <citation type="submission" date="2021-02" db="EMBL/GenBank/DDBJ databases">
        <authorList>
            <person name="Kimball J.A."/>
            <person name="Haas M.W."/>
            <person name="Macchietto M."/>
            <person name="Kono T."/>
            <person name="Duquette J."/>
            <person name="Shao M."/>
        </authorList>
    </citation>
    <scope>NUCLEOTIDE SEQUENCE</scope>
    <source>
        <tissue evidence="1">Fresh leaf tissue</tissue>
    </source>
</reference>
<evidence type="ECO:0000313" key="1">
    <source>
        <dbReference type="EMBL" id="KAG8060608.1"/>
    </source>
</evidence>
<organism evidence="1 2">
    <name type="scientific">Zizania palustris</name>
    <name type="common">Northern wild rice</name>
    <dbReference type="NCBI Taxonomy" id="103762"/>
    <lineage>
        <taxon>Eukaryota</taxon>
        <taxon>Viridiplantae</taxon>
        <taxon>Streptophyta</taxon>
        <taxon>Embryophyta</taxon>
        <taxon>Tracheophyta</taxon>
        <taxon>Spermatophyta</taxon>
        <taxon>Magnoliopsida</taxon>
        <taxon>Liliopsida</taxon>
        <taxon>Poales</taxon>
        <taxon>Poaceae</taxon>
        <taxon>BOP clade</taxon>
        <taxon>Oryzoideae</taxon>
        <taxon>Oryzeae</taxon>
        <taxon>Zizaniinae</taxon>
        <taxon>Zizania</taxon>
    </lineage>
</organism>
<reference evidence="1" key="1">
    <citation type="journal article" date="2021" name="bioRxiv">
        <title>Whole Genome Assembly and Annotation of Northern Wild Rice, Zizania palustris L., Supports a Whole Genome Duplication in the Zizania Genus.</title>
        <authorList>
            <person name="Haas M."/>
            <person name="Kono T."/>
            <person name="Macchietto M."/>
            <person name="Millas R."/>
            <person name="McGilp L."/>
            <person name="Shao M."/>
            <person name="Duquette J."/>
            <person name="Hirsch C.N."/>
            <person name="Kimball J."/>
        </authorList>
    </citation>
    <scope>NUCLEOTIDE SEQUENCE</scope>
    <source>
        <tissue evidence="1">Fresh leaf tissue</tissue>
    </source>
</reference>
<protein>
    <submittedName>
        <fullName evidence="1">Uncharacterized protein</fullName>
    </submittedName>
</protein>
<proteinExistence type="predicted"/>
<gene>
    <name evidence="1" type="ORF">GUJ93_ZPchr0002g23134</name>
</gene>
<dbReference type="EMBL" id="JAAALK010000287">
    <property type="protein sequence ID" value="KAG8060608.1"/>
    <property type="molecule type" value="Genomic_DNA"/>
</dbReference>
<keyword evidence="2" id="KW-1185">Reference proteome</keyword>
<evidence type="ECO:0000313" key="2">
    <source>
        <dbReference type="Proteomes" id="UP000729402"/>
    </source>
</evidence>
<name>A0A8J5S8H3_ZIZPA</name>